<accession>A0A8D4BKU2</accession>
<organism evidence="1 2">
    <name type="scientific">Priestia megaterium (strain WSH-002)</name>
    <name type="common">Bacillus megaterium</name>
    <dbReference type="NCBI Taxonomy" id="1006007"/>
    <lineage>
        <taxon>Bacteria</taxon>
        <taxon>Bacillati</taxon>
        <taxon>Bacillota</taxon>
        <taxon>Bacilli</taxon>
        <taxon>Bacillales</taxon>
        <taxon>Bacillaceae</taxon>
        <taxon>Priestia</taxon>
    </lineage>
</organism>
<name>A0A8D4BKU2_PRIMW</name>
<protein>
    <submittedName>
        <fullName evidence="1">Uncharacterized protein</fullName>
    </submittedName>
</protein>
<sequence length="56" mass="6355">MKIIYLLCLLPFVGILGLLPLVNKVTPFILGMPFFSLLDCYVGNPYVFYYGYCVQA</sequence>
<evidence type="ECO:0000313" key="1">
    <source>
        <dbReference type="EMBL" id="AEN89811.1"/>
    </source>
</evidence>
<dbReference type="Proteomes" id="UP000001283">
    <property type="component" value="Chromosome"/>
</dbReference>
<proteinExistence type="predicted"/>
<dbReference type="EMBL" id="CP003017">
    <property type="protein sequence ID" value="AEN89811.1"/>
    <property type="molecule type" value="Genomic_DNA"/>
</dbReference>
<dbReference type="KEGG" id="bmh:BMWSH_2929"/>
<dbReference type="AlphaFoldDB" id="A0A8D4BKU2"/>
<evidence type="ECO:0000313" key="2">
    <source>
        <dbReference type="Proteomes" id="UP000001283"/>
    </source>
</evidence>
<reference evidence="1 2" key="1">
    <citation type="journal article" date="2011" name="J. Bacteriol.">
        <title>Complete genome sequence of the industrial strain Bacillus megaterium WSH-002.</title>
        <authorList>
            <person name="Liu L."/>
            <person name="Li Y."/>
            <person name="Zhang J."/>
            <person name="Zou W."/>
            <person name="Zhou Z."/>
            <person name="Liu J."/>
            <person name="Li X."/>
            <person name="Wang L."/>
            <person name="Chen J."/>
        </authorList>
    </citation>
    <scope>NUCLEOTIDE SEQUENCE [LARGE SCALE GENOMIC DNA]</scope>
    <source>
        <strain evidence="1 2">WSH-002</strain>
    </source>
</reference>
<gene>
    <name evidence="1" type="ORF">BMWSH_2929</name>
</gene>